<keyword evidence="1" id="KW-0732">Signal</keyword>
<name>A0A8S9A467_SORMA</name>
<feature type="chain" id="PRO_5035932356" description="Secreted protein" evidence="1">
    <location>
        <begin position="23"/>
        <end position="119"/>
    </location>
</feature>
<dbReference type="OMA" id="TKSMCPR"/>
<organism evidence="2 3">
    <name type="scientific">Sordaria macrospora</name>
    <dbReference type="NCBI Taxonomy" id="5147"/>
    <lineage>
        <taxon>Eukaryota</taxon>
        <taxon>Fungi</taxon>
        <taxon>Dikarya</taxon>
        <taxon>Ascomycota</taxon>
        <taxon>Pezizomycotina</taxon>
        <taxon>Sordariomycetes</taxon>
        <taxon>Sordariomycetidae</taxon>
        <taxon>Sordariales</taxon>
        <taxon>Sordariaceae</taxon>
        <taxon>Sordaria</taxon>
    </lineage>
</organism>
<feature type="signal peptide" evidence="1">
    <location>
        <begin position="1"/>
        <end position="22"/>
    </location>
</feature>
<proteinExistence type="predicted"/>
<reference evidence="2 3" key="1">
    <citation type="submission" date="2017-07" db="EMBL/GenBank/DDBJ databases">
        <title>Genome sequence of the Sordaria macrospora wild type strain R19027.</title>
        <authorList>
            <person name="Nowrousian M."/>
            <person name="Teichert I."/>
            <person name="Kueck U."/>
        </authorList>
    </citation>
    <scope>NUCLEOTIDE SEQUENCE [LARGE SCALE GENOMIC DNA]</scope>
    <source>
        <strain evidence="2 3">R19027</strain>
        <tissue evidence="2">Mycelium</tissue>
    </source>
</reference>
<protein>
    <recommendedName>
        <fullName evidence="4">Secreted protein</fullName>
    </recommendedName>
</protein>
<dbReference type="EMBL" id="NMPR01000008">
    <property type="protein sequence ID" value="KAA8635930.1"/>
    <property type="molecule type" value="Genomic_DNA"/>
</dbReference>
<accession>A0A8S9A467</accession>
<evidence type="ECO:0000313" key="2">
    <source>
        <dbReference type="EMBL" id="KAA8635930.1"/>
    </source>
</evidence>
<dbReference type="Proteomes" id="UP000433876">
    <property type="component" value="Unassembled WGS sequence"/>
</dbReference>
<evidence type="ECO:0000313" key="3">
    <source>
        <dbReference type="Proteomes" id="UP000433876"/>
    </source>
</evidence>
<sequence>MKTQSVLFALGSMLLAVQDVSATCYGSGDKWPNKEQARRFVIDACNNNGGMFTGTYWKGQTKAMCPKSNGMGLLFEVQNLTPNEGNSDLNNNECTIRLENEINGCDRGGQSTVSGWRFR</sequence>
<evidence type="ECO:0008006" key="4">
    <source>
        <dbReference type="Google" id="ProtNLM"/>
    </source>
</evidence>
<gene>
    <name evidence="2" type="ORF">SMACR_01664</name>
</gene>
<evidence type="ECO:0000256" key="1">
    <source>
        <dbReference type="SAM" id="SignalP"/>
    </source>
</evidence>
<dbReference type="AlphaFoldDB" id="A0A8S9A467"/>
<comment type="caution">
    <text evidence="2">The sequence shown here is derived from an EMBL/GenBank/DDBJ whole genome shotgun (WGS) entry which is preliminary data.</text>
</comment>
<dbReference type="VEuPathDB" id="FungiDB:SMAC_01664"/>